<dbReference type="InterPro" id="IPR013097">
    <property type="entry name" value="Dabb"/>
</dbReference>
<name>A0ABS4NZY5_9BACL</name>
<dbReference type="EMBL" id="JAGGLV010000029">
    <property type="protein sequence ID" value="MBP2115625.1"/>
    <property type="molecule type" value="Genomic_DNA"/>
</dbReference>
<comment type="subunit">
    <text evidence="1">Homodimer.</text>
</comment>
<dbReference type="PANTHER" id="PTHR33178:SF10">
    <property type="entry name" value="STRESS-RESPONSE A_B BARREL DOMAIN-CONTAINING PROTEIN"/>
    <property type="match status" value="1"/>
</dbReference>
<dbReference type="Gene3D" id="3.30.70.100">
    <property type="match status" value="1"/>
</dbReference>
<dbReference type="Pfam" id="PF07876">
    <property type="entry name" value="Dabb"/>
    <property type="match status" value="1"/>
</dbReference>
<feature type="domain" description="Stress-response A/B barrel" evidence="2">
    <location>
        <begin position="2"/>
        <end position="97"/>
    </location>
</feature>
<dbReference type="InterPro" id="IPR044662">
    <property type="entry name" value="HS1/DABB1-like"/>
</dbReference>
<evidence type="ECO:0000256" key="1">
    <source>
        <dbReference type="ARBA" id="ARBA00011738"/>
    </source>
</evidence>
<keyword evidence="4" id="KW-1185">Reference proteome</keyword>
<evidence type="ECO:0000313" key="4">
    <source>
        <dbReference type="Proteomes" id="UP000773462"/>
    </source>
</evidence>
<protein>
    <recommendedName>
        <fullName evidence="2">Stress-response A/B barrel domain-containing protein</fullName>
    </recommendedName>
</protein>
<sequence>MFEHMVLLKFKPDVSIAEQEDAVRRAQNFKGEIPGIVDLSAGINVTEEIEHTQGFTLGIRVTFENQQACREYIQHPLHQNLLQSIGPFVDGIIVIDYPFATS</sequence>
<evidence type="ECO:0000313" key="3">
    <source>
        <dbReference type="EMBL" id="MBP2115625.1"/>
    </source>
</evidence>
<organism evidence="3 4">
    <name type="scientific">Paenibacillus silagei</name>
    <dbReference type="NCBI Taxonomy" id="1670801"/>
    <lineage>
        <taxon>Bacteria</taxon>
        <taxon>Bacillati</taxon>
        <taxon>Bacillota</taxon>
        <taxon>Bacilli</taxon>
        <taxon>Bacillales</taxon>
        <taxon>Paenibacillaceae</taxon>
        <taxon>Paenibacillus</taxon>
    </lineage>
</organism>
<reference evidence="3 4" key="1">
    <citation type="submission" date="2021-03" db="EMBL/GenBank/DDBJ databases">
        <title>Genomic Encyclopedia of Type Strains, Phase IV (KMG-IV): sequencing the most valuable type-strain genomes for metagenomic binning, comparative biology and taxonomic classification.</title>
        <authorList>
            <person name="Goeker M."/>
        </authorList>
    </citation>
    <scope>NUCLEOTIDE SEQUENCE [LARGE SCALE GENOMIC DNA]</scope>
    <source>
        <strain evidence="3 4">DSM 101953</strain>
    </source>
</reference>
<dbReference type="SUPFAM" id="SSF54909">
    <property type="entry name" value="Dimeric alpha+beta barrel"/>
    <property type="match status" value="1"/>
</dbReference>
<dbReference type="PROSITE" id="PS51502">
    <property type="entry name" value="S_R_A_B_BARREL"/>
    <property type="match status" value="1"/>
</dbReference>
<dbReference type="Proteomes" id="UP000773462">
    <property type="component" value="Unassembled WGS sequence"/>
</dbReference>
<dbReference type="RefSeq" id="WP_209878776.1">
    <property type="nucleotide sequence ID" value="NZ_JAGGLV010000029.1"/>
</dbReference>
<dbReference type="SMART" id="SM00886">
    <property type="entry name" value="Dabb"/>
    <property type="match status" value="1"/>
</dbReference>
<comment type="caution">
    <text evidence="3">The sequence shown here is derived from an EMBL/GenBank/DDBJ whole genome shotgun (WGS) entry which is preliminary data.</text>
</comment>
<dbReference type="InterPro" id="IPR011008">
    <property type="entry name" value="Dimeric_a/b-barrel"/>
</dbReference>
<accession>A0ABS4NZY5</accession>
<proteinExistence type="predicted"/>
<gene>
    <name evidence="3" type="ORF">J2Z70_005823</name>
</gene>
<dbReference type="PANTHER" id="PTHR33178">
    <property type="match status" value="1"/>
</dbReference>
<evidence type="ECO:0000259" key="2">
    <source>
        <dbReference type="PROSITE" id="PS51502"/>
    </source>
</evidence>